<keyword evidence="5 7" id="KW-1133">Transmembrane helix</keyword>
<feature type="transmembrane region" description="Helical" evidence="7">
    <location>
        <begin position="144"/>
        <end position="163"/>
    </location>
</feature>
<evidence type="ECO:0000256" key="7">
    <source>
        <dbReference type="SAM" id="Phobius"/>
    </source>
</evidence>
<keyword evidence="9" id="KW-0012">Acyltransferase</keyword>
<dbReference type="GO" id="GO:0005886">
    <property type="term" value="C:plasma membrane"/>
    <property type="evidence" value="ECO:0007669"/>
    <property type="project" value="UniProtKB-SubCell"/>
</dbReference>
<comment type="similarity">
    <text evidence="2">Belongs to the acyltransferase 3 family.</text>
</comment>
<dbReference type="Proteomes" id="UP000186895">
    <property type="component" value="Unassembled WGS sequence"/>
</dbReference>
<dbReference type="Pfam" id="PF01757">
    <property type="entry name" value="Acyl_transf_3"/>
    <property type="match status" value="1"/>
</dbReference>
<sequence>MGRSLLLDSLRILAIALVLIAHTGQLLGHESGAFFGWKNIYFVSLGGVGVTLFLVLSGVLAGLARPVPLKGYAAYLFKKIQRIYPLYWISIPLAMFGYALSDGLLQGDMPDLFPNGVAVDLVGSLTGFYAWWGLWGGPYNPPSWYISLIMSLYMLAPALVYLLNRWALPALLILFCVSLASRWYVGQWGLPFLDISVLEQVEGWLYRQYGFMPGRPGDWFPPCRLFEFGLGIYLALMLPPTAWQSLKLPLTGLVRKLSDLSFPLFLVHYPFLFLVETFRDTGITVSLAISLYLGLMLLLADYCSRLESWLLRKLRKKKRAQDVHAET</sequence>
<evidence type="ECO:0000256" key="1">
    <source>
        <dbReference type="ARBA" id="ARBA00004651"/>
    </source>
</evidence>
<evidence type="ECO:0000256" key="2">
    <source>
        <dbReference type="ARBA" id="ARBA00007400"/>
    </source>
</evidence>
<feature type="transmembrane region" description="Helical" evidence="7">
    <location>
        <begin position="112"/>
        <end position="132"/>
    </location>
</feature>
<feature type="transmembrane region" description="Helical" evidence="7">
    <location>
        <begin position="40"/>
        <end position="63"/>
    </location>
</feature>
<protein>
    <submittedName>
        <fullName evidence="9">Acyltransferase family protein</fullName>
    </submittedName>
</protein>
<keyword evidence="4 7" id="KW-0812">Transmembrane</keyword>
<keyword evidence="6 7" id="KW-0472">Membrane</keyword>
<dbReference type="PANTHER" id="PTHR40074:SF2">
    <property type="entry name" value="O-ACETYLTRANSFERASE WECH"/>
    <property type="match status" value="1"/>
</dbReference>
<proteinExistence type="inferred from homology"/>
<feature type="transmembrane region" description="Helical" evidence="7">
    <location>
        <begin position="12"/>
        <end position="28"/>
    </location>
</feature>
<evidence type="ECO:0000256" key="4">
    <source>
        <dbReference type="ARBA" id="ARBA00022692"/>
    </source>
</evidence>
<name>A0A1N6RCF4_9GAMM</name>
<gene>
    <name evidence="9" type="ORF">SAMN05421647_103246</name>
</gene>
<feature type="domain" description="Acyltransferase 3" evidence="8">
    <location>
        <begin position="7"/>
        <end position="236"/>
    </location>
</feature>
<dbReference type="AlphaFoldDB" id="A0A1N6RCF4"/>
<dbReference type="GO" id="GO:0009246">
    <property type="term" value="P:enterobacterial common antigen biosynthetic process"/>
    <property type="evidence" value="ECO:0007669"/>
    <property type="project" value="TreeGrafter"/>
</dbReference>
<evidence type="ECO:0000313" key="10">
    <source>
        <dbReference type="Proteomes" id="UP000186895"/>
    </source>
</evidence>
<evidence type="ECO:0000256" key="6">
    <source>
        <dbReference type="ARBA" id="ARBA00023136"/>
    </source>
</evidence>
<comment type="subcellular location">
    <subcellularLocation>
        <location evidence="1">Cell membrane</location>
        <topology evidence="1">Multi-pass membrane protein</topology>
    </subcellularLocation>
</comment>
<evidence type="ECO:0000313" key="9">
    <source>
        <dbReference type="EMBL" id="SIQ26514.1"/>
    </source>
</evidence>
<dbReference type="GO" id="GO:0016413">
    <property type="term" value="F:O-acetyltransferase activity"/>
    <property type="evidence" value="ECO:0007669"/>
    <property type="project" value="TreeGrafter"/>
</dbReference>
<dbReference type="STRING" id="49186.SAMN05421647_103246"/>
<accession>A0A1N6RCF4</accession>
<evidence type="ECO:0000256" key="3">
    <source>
        <dbReference type="ARBA" id="ARBA00022475"/>
    </source>
</evidence>
<dbReference type="InterPro" id="IPR002656">
    <property type="entry name" value="Acyl_transf_3_dom"/>
</dbReference>
<dbReference type="EMBL" id="FTMN01000003">
    <property type="protein sequence ID" value="SIQ26514.1"/>
    <property type="molecule type" value="Genomic_DNA"/>
</dbReference>
<reference evidence="10" key="1">
    <citation type="submission" date="2017-01" db="EMBL/GenBank/DDBJ databases">
        <authorList>
            <person name="Varghese N."/>
            <person name="Submissions S."/>
        </authorList>
    </citation>
    <scope>NUCLEOTIDE SEQUENCE [LARGE SCALE GENOMIC DNA]</scope>
    <source>
        <strain evidence="10">DSM 7027</strain>
    </source>
</reference>
<feature type="transmembrane region" description="Helical" evidence="7">
    <location>
        <begin position="168"/>
        <end position="185"/>
    </location>
</feature>
<keyword evidence="3" id="KW-1003">Cell membrane</keyword>
<feature type="transmembrane region" description="Helical" evidence="7">
    <location>
        <begin position="83"/>
        <end position="100"/>
    </location>
</feature>
<keyword evidence="10" id="KW-1185">Reference proteome</keyword>
<feature type="transmembrane region" description="Helical" evidence="7">
    <location>
        <begin position="281"/>
        <end position="303"/>
    </location>
</feature>
<organism evidence="9 10">
    <name type="scientific">Marinobacterium stanieri</name>
    <dbReference type="NCBI Taxonomy" id="49186"/>
    <lineage>
        <taxon>Bacteria</taxon>
        <taxon>Pseudomonadati</taxon>
        <taxon>Pseudomonadota</taxon>
        <taxon>Gammaproteobacteria</taxon>
        <taxon>Oceanospirillales</taxon>
        <taxon>Oceanospirillaceae</taxon>
        <taxon>Marinobacterium</taxon>
    </lineage>
</organism>
<dbReference type="PANTHER" id="PTHR40074">
    <property type="entry name" value="O-ACETYLTRANSFERASE WECH"/>
    <property type="match status" value="1"/>
</dbReference>
<dbReference type="RefSeq" id="WP_076462422.1">
    <property type="nucleotide sequence ID" value="NZ_FTMN01000003.1"/>
</dbReference>
<evidence type="ECO:0000259" key="8">
    <source>
        <dbReference type="Pfam" id="PF01757"/>
    </source>
</evidence>
<keyword evidence="9" id="KW-0808">Transferase</keyword>
<evidence type="ECO:0000256" key="5">
    <source>
        <dbReference type="ARBA" id="ARBA00022989"/>
    </source>
</evidence>